<feature type="region of interest" description="Disordered" evidence="1">
    <location>
        <begin position="1"/>
        <end position="44"/>
    </location>
</feature>
<evidence type="ECO:0000313" key="2">
    <source>
        <dbReference type="EMBL" id="CAH1393145.1"/>
    </source>
</evidence>
<evidence type="ECO:0000256" key="1">
    <source>
        <dbReference type="SAM" id="MobiDB-lite"/>
    </source>
</evidence>
<dbReference type="AlphaFoldDB" id="A0A9P0EAY1"/>
<feature type="compositionally biased region" description="Basic and acidic residues" evidence="1">
    <location>
        <begin position="1"/>
        <end position="13"/>
    </location>
</feature>
<protein>
    <submittedName>
        <fullName evidence="2">Uncharacterized protein</fullName>
    </submittedName>
</protein>
<dbReference type="EMBL" id="OV725078">
    <property type="protein sequence ID" value="CAH1393145.1"/>
    <property type="molecule type" value="Genomic_DNA"/>
</dbReference>
<feature type="compositionally biased region" description="Basic and acidic residues" evidence="1">
    <location>
        <begin position="26"/>
        <end position="44"/>
    </location>
</feature>
<sequence length="111" mass="12830">MNKEEHHITREEGSEVIDTKGLVPKVEPKTKKEEHHSTRKEGSEAIDTKAMYFFSNLFSSRDCAQDEEGDKDITIEKGSEAIDTKATYFFPNRECAKDEERRTPQHQEGRI</sequence>
<gene>
    <name evidence="2" type="ORF">NEZAVI_LOCUS3856</name>
</gene>
<name>A0A9P0EAY1_NEZVI</name>
<evidence type="ECO:0000313" key="3">
    <source>
        <dbReference type="Proteomes" id="UP001152798"/>
    </source>
</evidence>
<dbReference type="Proteomes" id="UP001152798">
    <property type="component" value="Chromosome 2"/>
</dbReference>
<proteinExistence type="predicted"/>
<keyword evidence="3" id="KW-1185">Reference proteome</keyword>
<accession>A0A9P0EAY1</accession>
<organism evidence="2 3">
    <name type="scientific">Nezara viridula</name>
    <name type="common">Southern green stink bug</name>
    <name type="synonym">Cimex viridulus</name>
    <dbReference type="NCBI Taxonomy" id="85310"/>
    <lineage>
        <taxon>Eukaryota</taxon>
        <taxon>Metazoa</taxon>
        <taxon>Ecdysozoa</taxon>
        <taxon>Arthropoda</taxon>
        <taxon>Hexapoda</taxon>
        <taxon>Insecta</taxon>
        <taxon>Pterygota</taxon>
        <taxon>Neoptera</taxon>
        <taxon>Paraneoptera</taxon>
        <taxon>Hemiptera</taxon>
        <taxon>Heteroptera</taxon>
        <taxon>Panheteroptera</taxon>
        <taxon>Pentatomomorpha</taxon>
        <taxon>Pentatomoidea</taxon>
        <taxon>Pentatomidae</taxon>
        <taxon>Pentatominae</taxon>
        <taxon>Nezara</taxon>
    </lineage>
</organism>
<feature type="compositionally biased region" description="Basic and acidic residues" evidence="1">
    <location>
        <begin position="94"/>
        <end position="111"/>
    </location>
</feature>
<feature type="region of interest" description="Disordered" evidence="1">
    <location>
        <begin position="92"/>
        <end position="111"/>
    </location>
</feature>
<reference evidence="2" key="1">
    <citation type="submission" date="2022-01" db="EMBL/GenBank/DDBJ databases">
        <authorList>
            <person name="King R."/>
        </authorList>
    </citation>
    <scope>NUCLEOTIDE SEQUENCE</scope>
</reference>